<accession>A0A4Y1WQB9</accession>
<organism evidence="1 2">
    <name type="scientific">Alistipes communis</name>
    <dbReference type="NCBI Taxonomy" id="2585118"/>
    <lineage>
        <taxon>Bacteria</taxon>
        <taxon>Pseudomonadati</taxon>
        <taxon>Bacteroidota</taxon>
        <taxon>Bacteroidia</taxon>
        <taxon>Bacteroidales</taxon>
        <taxon>Rikenellaceae</taxon>
        <taxon>Alistipes</taxon>
    </lineage>
</organism>
<gene>
    <name evidence="1" type="ORF">A5CBH24_02800</name>
</gene>
<accession>A0A3D3YLZ4</accession>
<evidence type="ECO:0000313" key="2">
    <source>
        <dbReference type="Proteomes" id="UP000318946"/>
    </source>
</evidence>
<keyword evidence="2" id="KW-1185">Reference proteome</keyword>
<reference evidence="2" key="1">
    <citation type="submission" date="2019-06" db="EMBL/GenBank/DDBJ databases">
        <title>Alistipes onderdonkii subsp. vulgaris subsp. nov., Alistipes dispar sp. nov. and Alistipes communis sp. nov., isolated from human faeces, and creation of Alistipes onderdonkii subsp. onderdonkii subsp. nov.</title>
        <authorList>
            <person name="Sakamoto M."/>
            <person name="Ikeyama N."/>
            <person name="Ogata Y."/>
            <person name="Suda W."/>
            <person name="Iino T."/>
            <person name="Hattori M."/>
            <person name="Ohkuma M."/>
        </authorList>
    </citation>
    <scope>NUCLEOTIDE SEQUENCE [LARGE SCALE GENOMIC DNA]</scope>
    <source>
        <strain evidence="2">5CBH24</strain>
    </source>
</reference>
<accession>A0A4Y1XNW6</accession>
<dbReference type="KEGG" id="acou:A5CBH24_02800"/>
<dbReference type="RefSeq" id="WP_141411958.1">
    <property type="nucleotide sequence ID" value="NZ_AP019735.1"/>
</dbReference>
<dbReference type="GeneID" id="78341003"/>
<protein>
    <submittedName>
        <fullName evidence="1">Uncharacterized protein</fullName>
    </submittedName>
</protein>
<name>A0A3D3YLZ4_9BACT</name>
<dbReference type="AlphaFoldDB" id="A0A3D3YLZ4"/>
<dbReference type="EMBL" id="AP019735">
    <property type="protein sequence ID" value="BBL02967.1"/>
    <property type="molecule type" value="Genomic_DNA"/>
</dbReference>
<sequence>MDIKFFVPYVEAKKRLDIRASIVGRWLEAGSYEDRRGDGVWRRVRTSRMNRDFSVWLLDFKSRGRLVRTEVAPGRRRYGIVPDIDPGEIPDLKELPYVAGTQSVQHDAETDSYYEVGEAGLLSVRRGYSDYMDYRFNRRSGELVLPEGRMLVMRLDEEEMWVMDHDQYELEYPTVERFRRLK</sequence>
<evidence type="ECO:0000313" key="1">
    <source>
        <dbReference type="EMBL" id="BBL02967.1"/>
    </source>
</evidence>
<dbReference type="Proteomes" id="UP000318946">
    <property type="component" value="Chromosome"/>
</dbReference>
<proteinExistence type="predicted"/>